<keyword evidence="4" id="KW-0732">Signal</keyword>
<evidence type="ECO:0000256" key="3">
    <source>
        <dbReference type="ARBA" id="ARBA00022448"/>
    </source>
</evidence>
<dbReference type="PANTHER" id="PTHR30290">
    <property type="entry name" value="PERIPLASMIC BINDING COMPONENT OF ABC TRANSPORTER"/>
    <property type="match status" value="1"/>
</dbReference>
<dbReference type="Gene3D" id="3.40.190.10">
    <property type="entry name" value="Periplasmic binding protein-like II"/>
    <property type="match status" value="1"/>
</dbReference>
<keyword evidence="3" id="KW-0813">Transport</keyword>
<comment type="caution">
    <text evidence="6">The sequence shown here is derived from an EMBL/GenBank/DDBJ whole genome shotgun (WGS) entry which is preliminary data.</text>
</comment>
<accession>A0A7C3VIS3</accession>
<name>A0A7C3VIS3_9CYAN</name>
<sequence>MLLRKAGLLVRGYGLISRIAPAWGSHRWRKLGQFAGLFSLCCFLAVSCGDRPTTQTPTGGNPDRVAIGITAKIRTLDPADAYEIAANNLLYNLGDRLYTYKPGTLELQPQLATALPTISPDGLTYTIPIRSGVTFHDGTPFNAEAMVFSLKRFLENGGSPSSLLSNTVASVTANGESEITIKLKQPFAAFTSLLTFPGLCAVSPKAYEIGKGKFQPASFVGTGPYKLASYGTDSIKLEAFEGYWGEKPANKGIDMQRLSSPANLYNAFRTGAVDVAYGGLDLDQIAGLEREATSQKWQVIANPSTAINLLSLNLKDEELKNPVVRQAIAYALDRPLLQQRVFRGHVEPLYSLIPTTLDKYYQPVFQTTYGDGNIDKAKEALAKAGYSTAKPLKLELWYRSNVTTDGAAATTIKASLEQRLEGAIQVELNSVESATAYDNLDKGVYPMFILDWSPDFLDPDNYIQPFLSCAKGSAEKGCEAGESQLWGSFYYSDRANQLIEQQRREQNPEKRQQIFAELQTILAKDIPFIPLWQGKEYLFARENVQNVILEPTQRVPFWTIVKQ</sequence>
<evidence type="ECO:0000259" key="5">
    <source>
        <dbReference type="Pfam" id="PF00496"/>
    </source>
</evidence>
<dbReference type="SUPFAM" id="SSF53850">
    <property type="entry name" value="Periplasmic binding protein-like II"/>
    <property type="match status" value="1"/>
</dbReference>
<dbReference type="InterPro" id="IPR039424">
    <property type="entry name" value="SBP_5"/>
</dbReference>
<dbReference type="Gene3D" id="3.10.105.10">
    <property type="entry name" value="Dipeptide-binding Protein, Domain 3"/>
    <property type="match status" value="1"/>
</dbReference>
<dbReference type="GO" id="GO:0042597">
    <property type="term" value="C:periplasmic space"/>
    <property type="evidence" value="ECO:0007669"/>
    <property type="project" value="UniProtKB-ARBA"/>
</dbReference>
<dbReference type="EMBL" id="DSPX01000173">
    <property type="protein sequence ID" value="HGG02293.1"/>
    <property type="molecule type" value="Genomic_DNA"/>
</dbReference>
<dbReference type="AlphaFoldDB" id="A0A7C3VIS3"/>
<dbReference type="CDD" id="cd08519">
    <property type="entry name" value="PBP2_NikA_DppA_OppA_like_20"/>
    <property type="match status" value="1"/>
</dbReference>
<dbReference type="PIRSF" id="PIRSF002741">
    <property type="entry name" value="MppA"/>
    <property type="match status" value="1"/>
</dbReference>
<proteinExistence type="inferred from homology"/>
<dbReference type="PANTHER" id="PTHR30290:SF10">
    <property type="entry name" value="PERIPLASMIC OLIGOPEPTIDE-BINDING PROTEIN-RELATED"/>
    <property type="match status" value="1"/>
</dbReference>
<feature type="domain" description="Solute-binding protein family 5" evidence="5">
    <location>
        <begin position="106"/>
        <end position="472"/>
    </location>
</feature>
<dbReference type="GO" id="GO:1904680">
    <property type="term" value="F:peptide transmembrane transporter activity"/>
    <property type="evidence" value="ECO:0007669"/>
    <property type="project" value="TreeGrafter"/>
</dbReference>
<gene>
    <name evidence="6" type="ORF">ENR15_17035</name>
</gene>
<dbReference type="GO" id="GO:0030313">
    <property type="term" value="C:cell envelope"/>
    <property type="evidence" value="ECO:0007669"/>
    <property type="project" value="UniProtKB-SubCell"/>
</dbReference>
<dbReference type="InterPro" id="IPR030678">
    <property type="entry name" value="Peptide/Ni-bd"/>
</dbReference>
<protein>
    <submittedName>
        <fullName evidence="6">Peptide ABC transporter substrate-binding protein</fullName>
    </submittedName>
</protein>
<evidence type="ECO:0000256" key="1">
    <source>
        <dbReference type="ARBA" id="ARBA00004196"/>
    </source>
</evidence>
<evidence type="ECO:0000313" key="6">
    <source>
        <dbReference type="EMBL" id="HGG02293.1"/>
    </source>
</evidence>
<evidence type="ECO:0000256" key="2">
    <source>
        <dbReference type="ARBA" id="ARBA00005695"/>
    </source>
</evidence>
<dbReference type="Pfam" id="PF00496">
    <property type="entry name" value="SBP_bac_5"/>
    <property type="match status" value="1"/>
</dbReference>
<reference evidence="6" key="1">
    <citation type="journal article" date="2020" name="mSystems">
        <title>Genome- and Community-Level Interaction Insights into Carbon Utilization and Element Cycling Functions of Hydrothermarchaeota in Hydrothermal Sediment.</title>
        <authorList>
            <person name="Zhou Z."/>
            <person name="Liu Y."/>
            <person name="Xu W."/>
            <person name="Pan J."/>
            <person name="Luo Z.H."/>
            <person name="Li M."/>
        </authorList>
    </citation>
    <scope>NUCLEOTIDE SEQUENCE [LARGE SCALE GENOMIC DNA]</scope>
    <source>
        <strain evidence="6">SpSt-374</strain>
    </source>
</reference>
<comment type="similarity">
    <text evidence="2">Belongs to the bacterial solute-binding protein 5 family.</text>
</comment>
<evidence type="ECO:0000256" key="4">
    <source>
        <dbReference type="ARBA" id="ARBA00022729"/>
    </source>
</evidence>
<dbReference type="GO" id="GO:0043190">
    <property type="term" value="C:ATP-binding cassette (ABC) transporter complex"/>
    <property type="evidence" value="ECO:0007669"/>
    <property type="project" value="InterPro"/>
</dbReference>
<dbReference type="GO" id="GO:0015833">
    <property type="term" value="P:peptide transport"/>
    <property type="evidence" value="ECO:0007669"/>
    <property type="project" value="TreeGrafter"/>
</dbReference>
<comment type="subcellular location">
    <subcellularLocation>
        <location evidence="1">Cell envelope</location>
    </subcellularLocation>
</comment>
<dbReference type="InterPro" id="IPR000914">
    <property type="entry name" value="SBP_5_dom"/>
</dbReference>
<organism evidence="6">
    <name type="scientific">Planktothricoides sp. SpSt-374</name>
    <dbReference type="NCBI Taxonomy" id="2282167"/>
    <lineage>
        <taxon>Bacteria</taxon>
        <taxon>Bacillati</taxon>
        <taxon>Cyanobacteriota</taxon>
        <taxon>Cyanophyceae</taxon>
        <taxon>Oscillatoriophycideae</taxon>
        <taxon>Oscillatoriales</taxon>
        <taxon>Oscillatoriaceae</taxon>
        <taxon>Planktothricoides</taxon>
    </lineage>
</organism>